<sequence length="219" mass="24765">MLSQNVSHSLEKYKTYNDGFTIPLQSALFEANFQKSGAIPFARTQGWFNAGTDTPPSLCFTSCQFHEVYEKVDNVKALNLLVNLELVHFIDLDGQGDLMDAMKQEVTKMIPTLPSAFTRASERMVTPIFFGREKNIAIVFDYSVKANGKWHTVKEDALCSYTPLDAESIDDADKQSQQLLFKKQVELLTAVKDVFEWQVQERLGIAAILRLDFLAKLSQ</sequence>
<proteinExistence type="predicted"/>
<organism evidence="3">
    <name type="scientific">Angiostrongylus costaricensis</name>
    <name type="common">Nematode worm</name>
    <dbReference type="NCBI Taxonomy" id="334426"/>
    <lineage>
        <taxon>Eukaryota</taxon>
        <taxon>Metazoa</taxon>
        <taxon>Ecdysozoa</taxon>
        <taxon>Nematoda</taxon>
        <taxon>Chromadorea</taxon>
        <taxon>Rhabditida</taxon>
        <taxon>Rhabditina</taxon>
        <taxon>Rhabditomorpha</taxon>
        <taxon>Strongyloidea</taxon>
        <taxon>Metastrongylidae</taxon>
        <taxon>Angiostrongylus</taxon>
    </lineage>
</organism>
<name>A0A0R3PS51_ANGCS</name>
<dbReference type="Proteomes" id="UP000267027">
    <property type="component" value="Unassembled WGS sequence"/>
</dbReference>
<dbReference type="OrthoDB" id="5831858at2759"/>
<reference evidence="3" key="1">
    <citation type="submission" date="2017-02" db="UniProtKB">
        <authorList>
            <consortium name="WormBaseParasite"/>
        </authorList>
    </citation>
    <scope>IDENTIFICATION</scope>
</reference>
<keyword evidence="2" id="KW-1185">Reference proteome</keyword>
<accession>A0A0R3PS51</accession>
<dbReference type="WBParaSite" id="ACOC_0000841701-mRNA-1">
    <property type="protein sequence ID" value="ACOC_0000841701-mRNA-1"/>
    <property type="gene ID" value="ACOC_0000841701"/>
</dbReference>
<dbReference type="AlphaFoldDB" id="A0A0R3PS51"/>
<reference evidence="1 2" key="2">
    <citation type="submission" date="2018-11" db="EMBL/GenBank/DDBJ databases">
        <authorList>
            <consortium name="Pathogen Informatics"/>
        </authorList>
    </citation>
    <scope>NUCLEOTIDE SEQUENCE [LARGE SCALE GENOMIC DNA]</scope>
    <source>
        <strain evidence="1 2">Costa Rica</strain>
    </source>
</reference>
<dbReference type="STRING" id="334426.A0A0R3PS51"/>
<dbReference type="EMBL" id="UYYA01004155">
    <property type="protein sequence ID" value="VDM60003.1"/>
    <property type="molecule type" value="Genomic_DNA"/>
</dbReference>
<evidence type="ECO:0000313" key="2">
    <source>
        <dbReference type="Proteomes" id="UP000267027"/>
    </source>
</evidence>
<evidence type="ECO:0000313" key="1">
    <source>
        <dbReference type="EMBL" id="VDM60003.1"/>
    </source>
</evidence>
<evidence type="ECO:0000313" key="3">
    <source>
        <dbReference type="WBParaSite" id="ACOC_0000841701-mRNA-1"/>
    </source>
</evidence>
<gene>
    <name evidence="1" type="ORF">ACOC_LOCUS8418</name>
</gene>
<protein>
    <submittedName>
        <fullName evidence="3">SapC protein</fullName>
    </submittedName>
</protein>